<proteinExistence type="predicted"/>
<sequence length="379" mass="41727">MKKFIAKALTLSLAIGTLASSFVNVNAAEKEKITLWGSGSDNVKMALESVKDKFNASEDGKKYELEIQWITSGSGVQGLRDRVLAAAKAGETDTDYDIIELGADEFKAYTNEVEDVFVPLDFSKIPNIERVAAELAEGKEFLSPYRGTTVVLAYDSERVKEVPKTAEELYQWIKDHPGKFAYNTPSSGGAGGSFAVTAIYNFLDEAALQSADEANMEQWTQGFDLLKELHPYLYQSGGKTVYPHKNQGTLDLLANQQVDMIPAWADMAISQTTEGRLPETTKIAQIDPSFTGNLVTFAMPNIGSKSEGVYAVMNFMLSDEAQQILLDELAAIPLVETQFESKNAEMLKDISVEAFRRASIGDLTTKLYEKWDSEIGTLE</sequence>
<keyword evidence="1" id="KW-0732">Signal</keyword>
<dbReference type="PANTHER" id="PTHR42779">
    <property type="entry name" value="PROTEIN YNJB"/>
    <property type="match status" value="1"/>
</dbReference>
<dbReference type="Proteomes" id="UP000198833">
    <property type="component" value="Unassembled WGS sequence"/>
</dbReference>
<dbReference type="Pfam" id="PF13416">
    <property type="entry name" value="SBP_bac_8"/>
    <property type="match status" value="1"/>
</dbReference>
<dbReference type="Gene3D" id="3.40.190.10">
    <property type="entry name" value="Periplasmic binding protein-like II"/>
    <property type="match status" value="1"/>
</dbReference>
<dbReference type="OrthoDB" id="3239593at2"/>
<dbReference type="InterPro" id="IPR006059">
    <property type="entry name" value="SBP"/>
</dbReference>
<organism evidence="2 3">
    <name type="scientific">Ignavigranum ruoffiae</name>
    <dbReference type="NCBI Taxonomy" id="89093"/>
    <lineage>
        <taxon>Bacteria</taxon>
        <taxon>Bacillati</taxon>
        <taxon>Bacillota</taxon>
        <taxon>Bacilli</taxon>
        <taxon>Lactobacillales</taxon>
        <taxon>Aerococcaceae</taxon>
        <taxon>Ignavigranum</taxon>
    </lineage>
</organism>
<name>A0A1H8ZAN9_9LACT</name>
<dbReference type="EMBL" id="FOEN01000001">
    <property type="protein sequence ID" value="SEP61495.1"/>
    <property type="molecule type" value="Genomic_DNA"/>
</dbReference>
<evidence type="ECO:0000256" key="1">
    <source>
        <dbReference type="SAM" id="SignalP"/>
    </source>
</evidence>
<feature type="signal peptide" evidence="1">
    <location>
        <begin position="1"/>
        <end position="27"/>
    </location>
</feature>
<dbReference type="SUPFAM" id="SSF53850">
    <property type="entry name" value="Periplasmic binding protein-like II"/>
    <property type="match status" value="1"/>
</dbReference>
<evidence type="ECO:0000313" key="2">
    <source>
        <dbReference type="EMBL" id="SEP61495.1"/>
    </source>
</evidence>
<reference evidence="2 3" key="1">
    <citation type="submission" date="2016-10" db="EMBL/GenBank/DDBJ databases">
        <authorList>
            <person name="de Groot N.N."/>
        </authorList>
    </citation>
    <scope>NUCLEOTIDE SEQUENCE [LARGE SCALE GENOMIC DNA]</scope>
    <source>
        <strain evidence="2 3">DSM 15695</strain>
    </source>
</reference>
<evidence type="ECO:0000313" key="3">
    <source>
        <dbReference type="Proteomes" id="UP000198833"/>
    </source>
</evidence>
<accession>A0A1H8ZAN9</accession>
<dbReference type="STRING" id="89093.SAMN04488558_101201"/>
<dbReference type="PANTHER" id="PTHR42779:SF1">
    <property type="entry name" value="PROTEIN YNJB"/>
    <property type="match status" value="1"/>
</dbReference>
<keyword evidence="3" id="KW-1185">Reference proteome</keyword>
<dbReference type="AlphaFoldDB" id="A0A1H8ZAN9"/>
<dbReference type="RefSeq" id="WP_092569868.1">
    <property type="nucleotide sequence ID" value="NZ_FOEN01000001.1"/>
</dbReference>
<gene>
    <name evidence="2" type="ORF">SAMN04488558_101201</name>
</gene>
<feature type="chain" id="PRO_5011674973" evidence="1">
    <location>
        <begin position="28"/>
        <end position="379"/>
    </location>
</feature>
<protein>
    <submittedName>
        <fullName evidence="2">Putative spermidine/putrescine transport system substrate-binding protein</fullName>
    </submittedName>
</protein>